<accession>A0A3N4J2I6</accession>
<sequence length="135" mass="14737">MHPIALNSLSPPPSIRLFISPSMLPCPFAAPLPPSSHSCRKIRKMCSTIFRPLIDFWAYFLGRGPRPGVDGEGYGGGGWGYGSIGSEDSGYFADVSEEEEGGRDDWGGFEADRARLEARMGGYEPCLGFLEDMRV</sequence>
<keyword evidence="2" id="KW-1185">Reference proteome</keyword>
<gene>
    <name evidence="1" type="ORF">L873DRAFT_1794196</name>
</gene>
<organism evidence="1 2">
    <name type="scientific">Choiromyces venosus 120613-1</name>
    <dbReference type="NCBI Taxonomy" id="1336337"/>
    <lineage>
        <taxon>Eukaryota</taxon>
        <taxon>Fungi</taxon>
        <taxon>Dikarya</taxon>
        <taxon>Ascomycota</taxon>
        <taxon>Pezizomycotina</taxon>
        <taxon>Pezizomycetes</taxon>
        <taxon>Pezizales</taxon>
        <taxon>Tuberaceae</taxon>
        <taxon>Choiromyces</taxon>
    </lineage>
</organism>
<dbReference type="AlphaFoldDB" id="A0A3N4J2I6"/>
<dbReference type="OrthoDB" id="10465839at2759"/>
<evidence type="ECO:0000313" key="1">
    <source>
        <dbReference type="EMBL" id="RPA92553.1"/>
    </source>
</evidence>
<name>A0A3N4J2I6_9PEZI</name>
<evidence type="ECO:0000313" key="2">
    <source>
        <dbReference type="Proteomes" id="UP000276215"/>
    </source>
</evidence>
<reference evidence="1 2" key="1">
    <citation type="journal article" date="2018" name="Nat. Ecol. Evol.">
        <title>Pezizomycetes genomes reveal the molecular basis of ectomycorrhizal truffle lifestyle.</title>
        <authorList>
            <person name="Murat C."/>
            <person name="Payen T."/>
            <person name="Noel B."/>
            <person name="Kuo A."/>
            <person name="Morin E."/>
            <person name="Chen J."/>
            <person name="Kohler A."/>
            <person name="Krizsan K."/>
            <person name="Balestrini R."/>
            <person name="Da Silva C."/>
            <person name="Montanini B."/>
            <person name="Hainaut M."/>
            <person name="Levati E."/>
            <person name="Barry K.W."/>
            <person name="Belfiori B."/>
            <person name="Cichocki N."/>
            <person name="Clum A."/>
            <person name="Dockter R.B."/>
            <person name="Fauchery L."/>
            <person name="Guy J."/>
            <person name="Iotti M."/>
            <person name="Le Tacon F."/>
            <person name="Lindquist E.A."/>
            <person name="Lipzen A."/>
            <person name="Malagnac F."/>
            <person name="Mello A."/>
            <person name="Molinier V."/>
            <person name="Miyauchi S."/>
            <person name="Poulain J."/>
            <person name="Riccioni C."/>
            <person name="Rubini A."/>
            <person name="Sitrit Y."/>
            <person name="Splivallo R."/>
            <person name="Traeger S."/>
            <person name="Wang M."/>
            <person name="Zifcakova L."/>
            <person name="Wipf D."/>
            <person name="Zambonelli A."/>
            <person name="Paolocci F."/>
            <person name="Nowrousian M."/>
            <person name="Ottonello S."/>
            <person name="Baldrian P."/>
            <person name="Spatafora J.W."/>
            <person name="Henrissat B."/>
            <person name="Nagy L.G."/>
            <person name="Aury J.M."/>
            <person name="Wincker P."/>
            <person name="Grigoriev I.V."/>
            <person name="Bonfante P."/>
            <person name="Martin F.M."/>
        </authorList>
    </citation>
    <scope>NUCLEOTIDE SEQUENCE [LARGE SCALE GENOMIC DNA]</scope>
    <source>
        <strain evidence="1 2">120613-1</strain>
    </source>
</reference>
<dbReference type="Proteomes" id="UP000276215">
    <property type="component" value="Unassembled WGS sequence"/>
</dbReference>
<proteinExistence type="predicted"/>
<protein>
    <submittedName>
        <fullName evidence="1">Uncharacterized protein</fullName>
    </submittedName>
</protein>
<dbReference type="EMBL" id="ML120470">
    <property type="protein sequence ID" value="RPA92553.1"/>
    <property type="molecule type" value="Genomic_DNA"/>
</dbReference>